<dbReference type="AlphaFoldDB" id="A0A381TFC3"/>
<evidence type="ECO:0000313" key="2">
    <source>
        <dbReference type="EMBL" id="SVA14258.1"/>
    </source>
</evidence>
<dbReference type="EMBL" id="UINC01004428">
    <property type="protein sequence ID" value="SVA14258.1"/>
    <property type="molecule type" value="Genomic_DNA"/>
</dbReference>
<sequence length="38" mass="4642">MKFKAQLTEYIHRRRILRYITAALMIISILIAHDRDNR</sequence>
<feature type="transmembrane region" description="Helical" evidence="1">
    <location>
        <begin position="16"/>
        <end position="33"/>
    </location>
</feature>
<protein>
    <submittedName>
        <fullName evidence="2">Uncharacterized protein</fullName>
    </submittedName>
</protein>
<gene>
    <name evidence="2" type="ORF">METZ01_LOCUS67112</name>
</gene>
<name>A0A381TFC3_9ZZZZ</name>
<organism evidence="2">
    <name type="scientific">marine metagenome</name>
    <dbReference type="NCBI Taxonomy" id="408172"/>
    <lineage>
        <taxon>unclassified sequences</taxon>
        <taxon>metagenomes</taxon>
        <taxon>ecological metagenomes</taxon>
    </lineage>
</organism>
<accession>A0A381TFC3</accession>
<keyword evidence="1" id="KW-1133">Transmembrane helix</keyword>
<evidence type="ECO:0000256" key="1">
    <source>
        <dbReference type="SAM" id="Phobius"/>
    </source>
</evidence>
<proteinExistence type="predicted"/>
<feature type="non-terminal residue" evidence="2">
    <location>
        <position position="38"/>
    </location>
</feature>
<keyword evidence="1" id="KW-0812">Transmembrane</keyword>
<reference evidence="2" key="1">
    <citation type="submission" date="2018-05" db="EMBL/GenBank/DDBJ databases">
        <authorList>
            <person name="Lanie J.A."/>
            <person name="Ng W.-L."/>
            <person name="Kazmierczak K.M."/>
            <person name="Andrzejewski T.M."/>
            <person name="Davidsen T.M."/>
            <person name="Wayne K.J."/>
            <person name="Tettelin H."/>
            <person name="Glass J.I."/>
            <person name="Rusch D."/>
            <person name="Podicherti R."/>
            <person name="Tsui H.-C.T."/>
            <person name="Winkler M.E."/>
        </authorList>
    </citation>
    <scope>NUCLEOTIDE SEQUENCE</scope>
</reference>
<keyword evidence="1" id="KW-0472">Membrane</keyword>